<dbReference type="InterPro" id="IPR046848">
    <property type="entry name" value="E_motif"/>
</dbReference>
<dbReference type="NCBIfam" id="TIGR00756">
    <property type="entry name" value="PPR"/>
    <property type="match status" value="1"/>
</dbReference>
<keyword evidence="1" id="KW-0677">Repeat</keyword>
<dbReference type="AlphaFoldDB" id="A0AAE2CV80"/>
<comment type="similarity">
    <text evidence="2">Belongs to the PPR family. PCMP-E subfamily.</text>
</comment>
<sequence length="347" mass="38536">MANLRDLCKGTQVHCFLVKYGLEEGLYAGSSLIDMYCKCEIVEAATALFSYMPERSVVCINALISGHARLSLAEAVNLFKHMLSDGLQPSAVTFATLLEGCSDNIDLYFGRQVHCFILKLGLPYNDEFLAVSLLGMYMSAQRNTDAIGLFSELPDPKSTIIWTVLISGSAQNDNAEEALLWYQEMRSHNAMPDQATFASVLRACSILASLENGMVTEGQEIYDTMINRYGVQPRVDHCACMIDLFGRWGFLREAEKFIENLDFEPDSMIWATYLSACRLHGDDIRGQHAAEKLIELQPQDSSPYVLLSHIHAASGNWDGVNSVRKKMTEKGVKKFTGSSRISLDLAG</sequence>
<dbReference type="GO" id="GO:0003723">
    <property type="term" value="F:RNA binding"/>
    <property type="evidence" value="ECO:0007669"/>
    <property type="project" value="InterPro"/>
</dbReference>
<reference evidence="4" key="1">
    <citation type="submission" date="2020-06" db="EMBL/GenBank/DDBJ databases">
        <authorList>
            <person name="Li T."/>
            <person name="Hu X."/>
            <person name="Zhang T."/>
            <person name="Song X."/>
            <person name="Zhang H."/>
            <person name="Dai N."/>
            <person name="Sheng W."/>
            <person name="Hou X."/>
            <person name="Wei L."/>
        </authorList>
    </citation>
    <scope>NUCLEOTIDE SEQUENCE</scope>
    <source>
        <strain evidence="4">3651</strain>
        <tissue evidence="4">Leaf</tissue>
    </source>
</reference>
<comment type="caution">
    <text evidence="4">The sequence shown here is derived from an EMBL/GenBank/DDBJ whole genome shotgun (WGS) entry which is preliminary data.</text>
</comment>
<gene>
    <name evidence="4" type="ORF">Salat_0699800</name>
</gene>
<name>A0AAE2CV80_9LAMI</name>
<proteinExistence type="inferred from homology"/>
<feature type="repeat" description="PPR" evidence="3">
    <location>
        <begin position="158"/>
        <end position="192"/>
    </location>
</feature>
<evidence type="ECO:0000313" key="4">
    <source>
        <dbReference type="EMBL" id="KAK4435364.1"/>
    </source>
</evidence>
<evidence type="ECO:0000313" key="5">
    <source>
        <dbReference type="Proteomes" id="UP001293254"/>
    </source>
</evidence>
<evidence type="ECO:0000256" key="1">
    <source>
        <dbReference type="ARBA" id="ARBA00022737"/>
    </source>
</evidence>
<dbReference type="Pfam" id="PF13041">
    <property type="entry name" value="PPR_2"/>
    <property type="match status" value="2"/>
</dbReference>
<evidence type="ECO:0000256" key="3">
    <source>
        <dbReference type="PROSITE-ProRule" id="PRU00708"/>
    </source>
</evidence>
<dbReference type="FunFam" id="1.25.40.10:FF:000205">
    <property type="entry name" value="Pentatricopeptide repeat-containing protein, mitochondrial"/>
    <property type="match status" value="1"/>
</dbReference>
<dbReference type="Pfam" id="PF20431">
    <property type="entry name" value="E_motif"/>
    <property type="match status" value="1"/>
</dbReference>
<dbReference type="PANTHER" id="PTHR47926">
    <property type="entry name" value="PENTATRICOPEPTIDE REPEAT-CONTAINING PROTEIN"/>
    <property type="match status" value="1"/>
</dbReference>
<dbReference type="InterPro" id="IPR046960">
    <property type="entry name" value="PPR_At4g14850-like_plant"/>
</dbReference>
<dbReference type="GO" id="GO:0009451">
    <property type="term" value="P:RNA modification"/>
    <property type="evidence" value="ECO:0007669"/>
    <property type="project" value="InterPro"/>
</dbReference>
<dbReference type="InterPro" id="IPR011990">
    <property type="entry name" value="TPR-like_helical_dom_sf"/>
</dbReference>
<evidence type="ECO:0000256" key="2">
    <source>
        <dbReference type="ARBA" id="ARBA00061659"/>
    </source>
</evidence>
<dbReference type="PROSITE" id="PS51375">
    <property type="entry name" value="PPR"/>
    <property type="match status" value="1"/>
</dbReference>
<dbReference type="Gene3D" id="1.25.40.10">
    <property type="entry name" value="Tetratricopeptide repeat domain"/>
    <property type="match status" value="3"/>
</dbReference>
<dbReference type="GO" id="GO:0005739">
    <property type="term" value="C:mitochondrion"/>
    <property type="evidence" value="ECO:0007669"/>
    <property type="project" value="UniProtKB-ARBA"/>
</dbReference>
<organism evidence="4 5">
    <name type="scientific">Sesamum alatum</name>
    <dbReference type="NCBI Taxonomy" id="300844"/>
    <lineage>
        <taxon>Eukaryota</taxon>
        <taxon>Viridiplantae</taxon>
        <taxon>Streptophyta</taxon>
        <taxon>Embryophyta</taxon>
        <taxon>Tracheophyta</taxon>
        <taxon>Spermatophyta</taxon>
        <taxon>Magnoliopsida</taxon>
        <taxon>eudicotyledons</taxon>
        <taxon>Gunneridae</taxon>
        <taxon>Pentapetalae</taxon>
        <taxon>asterids</taxon>
        <taxon>lamiids</taxon>
        <taxon>Lamiales</taxon>
        <taxon>Pedaliaceae</taxon>
        <taxon>Sesamum</taxon>
    </lineage>
</organism>
<accession>A0AAE2CV80</accession>
<protein>
    <submittedName>
        <fullName evidence="4">Pentatricopeptide repeat-containing protein, mitochondrial</fullName>
    </submittedName>
</protein>
<dbReference type="FunFam" id="1.25.40.10:FF:000090">
    <property type="entry name" value="Pentatricopeptide repeat-containing protein, chloroplastic"/>
    <property type="match status" value="1"/>
</dbReference>
<dbReference type="EMBL" id="JACGWO010000002">
    <property type="protein sequence ID" value="KAK4435364.1"/>
    <property type="molecule type" value="Genomic_DNA"/>
</dbReference>
<dbReference type="PANTHER" id="PTHR47926:SF441">
    <property type="entry name" value="PENTATRICOPEPTIDE REPEAT-CONTAINING PROTEIN"/>
    <property type="match status" value="1"/>
</dbReference>
<reference evidence="4" key="2">
    <citation type="journal article" date="2024" name="Plant">
        <title>Genomic evolution and insights into agronomic trait innovations of Sesamum species.</title>
        <authorList>
            <person name="Miao H."/>
            <person name="Wang L."/>
            <person name="Qu L."/>
            <person name="Liu H."/>
            <person name="Sun Y."/>
            <person name="Le M."/>
            <person name="Wang Q."/>
            <person name="Wei S."/>
            <person name="Zheng Y."/>
            <person name="Lin W."/>
            <person name="Duan Y."/>
            <person name="Cao H."/>
            <person name="Xiong S."/>
            <person name="Wang X."/>
            <person name="Wei L."/>
            <person name="Li C."/>
            <person name="Ma Q."/>
            <person name="Ju M."/>
            <person name="Zhao R."/>
            <person name="Li G."/>
            <person name="Mu C."/>
            <person name="Tian Q."/>
            <person name="Mei H."/>
            <person name="Zhang T."/>
            <person name="Gao T."/>
            <person name="Zhang H."/>
        </authorList>
    </citation>
    <scope>NUCLEOTIDE SEQUENCE</scope>
    <source>
        <strain evidence="4">3651</strain>
    </source>
</reference>
<keyword evidence="5" id="KW-1185">Reference proteome</keyword>
<dbReference type="Proteomes" id="UP001293254">
    <property type="component" value="Unassembled WGS sequence"/>
</dbReference>
<dbReference type="Pfam" id="PF01535">
    <property type="entry name" value="PPR"/>
    <property type="match status" value="1"/>
</dbReference>
<dbReference type="InterPro" id="IPR002885">
    <property type="entry name" value="PPR_rpt"/>
</dbReference>